<reference evidence="14" key="1">
    <citation type="submission" date="2020-05" db="EMBL/GenBank/DDBJ databases">
        <title>Mycena genomes resolve the evolution of fungal bioluminescence.</title>
        <authorList>
            <person name="Tsai I.J."/>
        </authorList>
    </citation>
    <scope>NUCLEOTIDE SEQUENCE</scope>
    <source>
        <strain evidence="14">CCC161011</strain>
    </source>
</reference>
<feature type="active site" description="Charge relay system" evidence="11">
    <location>
        <position position="285"/>
    </location>
</feature>
<dbReference type="PROSITE" id="PS00138">
    <property type="entry name" value="SUBTILASE_SER"/>
    <property type="match status" value="1"/>
</dbReference>
<dbReference type="AlphaFoldDB" id="A0A8H6YMB2"/>
<feature type="chain" id="PRO_5034138525" description="tripeptidyl-peptidase II" evidence="12">
    <location>
        <begin position="19"/>
        <end position="581"/>
    </location>
</feature>
<dbReference type="CDD" id="cd04056">
    <property type="entry name" value="Peptidases_S53"/>
    <property type="match status" value="1"/>
</dbReference>
<feature type="binding site" evidence="11">
    <location>
        <position position="562"/>
    </location>
    <ligand>
        <name>Ca(2+)</name>
        <dbReference type="ChEBI" id="CHEBI:29108"/>
    </ligand>
</feature>
<organism evidence="14 15">
    <name type="scientific">Mycena venus</name>
    <dbReference type="NCBI Taxonomy" id="2733690"/>
    <lineage>
        <taxon>Eukaryota</taxon>
        <taxon>Fungi</taxon>
        <taxon>Dikarya</taxon>
        <taxon>Basidiomycota</taxon>
        <taxon>Agaricomycotina</taxon>
        <taxon>Agaricomycetes</taxon>
        <taxon>Agaricomycetidae</taxon>
        <taxon>Agaricales</taxon>
        <taxon>Marasmiineae</taxon>
        <taxon>Mycenaceae</taxon>
        <taxon>Mycena</taxon>
    </lineage>
</organism>
<keyword evidence="10" id="KW-0865">Zymogen</keyword>
<protein>
    <recommendedName>
        <fullName evidence="4">tripeptidyl-peptidase II</fullName>
        <ecNumber evidence="4">3.4.14.10</ecNumber>
    </recommendedName>
</protein>
<dbReference type="GO" id="GO:0008240">
    <property type="term" value="F:tripeptidyl-peptidase activity"/>
    <property type="evidence" value="ECO:0007669"/>
    <property type="project" value="UniProtKB-EC"/>
</dbReference>
<dbReference type="SUPFAM" id="SSF54897">
    <property type="entry name" value="Protease propeptides/inhibitors"/>
    <property type="match status" value="1"/>
</dbReference>
<evidence type="ECO:0000256" key="7">
    <source>
        <dbReference type="ARBA" id="ARBA00022801"/>
    </source>
</evidence>
<dbReference type="InterPro" id="IPR050819">
    <property type="entry name" value="Tripeptidyl-peptidase_I"/>
</dbReference>
<evidence type="ECO:0000256" key="12">
    <source>
        <dbReference type="SAM" id="SignalP"/>
    </source>
</evidence>
<dbReference type="SUPFAM" id="SSF52743">
    <property type="entry name" value="Subtilisin-like"/>
    <property type="match status" value="1"/>
</dbReference>
<keyword evidence="8 11" id="KW-0720">Serine protease</keyword>
<comment type="function">
    <text evidence="2">Secreted tripeptidyl-peptidase which degrades proteins at acidic pHs and is involved in virulence.</text>
</comment>
<comment type="subcellular location">
    <subcellularLocation>
        <location evidence="3">Secreted</location>
        <location evidence="3">Extracellular space</location>
    </subcellularLocation>
</comment>
<proteinExistence type="predicted"/>
<dbReference type="GO" id="GO:0004252">
    <property type="term" value="F:serine-type endopeptidase activity"/>
    <property type="evidence" value="ECO:0007669"/>
    <property type="project" value="UniProtKB-UniRule"/>
</dbReference>
<evidence type="ECO:0000256" key="3">
    <source>
        <dbReference type="ARBA" id="ARBA00004239"/>
    </source>
</evidence>
<evidence type="ECO:0000256" key="11">
    <source>
        <dbReference type="PROSITE-ProRule" id="PRU01032"/>
    </source>
</evidence>
<feature type="active site" description="Charge relay system" evidence="11">
    <location>
        <position position="495"/>
    </location>
</feature>
<dbReference type="InterPro" id="IPR000209">
    <property type="entry name" value="Peptidase_S8/S53_dom"/>
</dbReference>
<feature type="signal peptide" evidence="12">
    <location>
        <begin position="1"/>
        <end position="18"/>
    </location>
</feature>
<keyword evidence="7 11" id="KW-0378">Hydrolase</keyword>
<evidence type="ECO:0000259" key="13">
    <source>
        <dbReference type="PROSITE" id="PS51695"/>
    </source>
</evidence>
<accession>A0A8H6YMB2</accession>
<dbReference type="InterPro" id="IPR015366">
    <property type="entry name" value="S53_propep"/>
</dbReference>
<feature type="binding site" evidence="11">
    <location>
        <position position="537"/>
    </location>
    <ligand>
        <name>Ca(2+)</name>
        <dbReference type="ChEBI" id="CHEBI:29108"/>
    </ligand>
</feature>
<feature type="active site" description="Charge relay system" evidence="11">
    <location>
        <position position="281"/>
    </location>
</feature>
<dbReference type="Pfam" id="PF00082">
    <property type="entry name" value="Peptidase_S8"/>
    <property type="match status" value="1"/>
</dbReference>
<evidence type="ECO:0000313" key="14">
    <source>
        <dbReference type="EMBL" id="KAF7362573.1"/>
    </source>
</evidence>
<evidence type="ECO:0000256" key="10">
    <source>
        <dbReference type="ARBA" id="ARBA00023145"/>
    </source>
</evidence>
<dbReference type="GO" id="GO:0005576">
    <property type="term" value="C:extracellular region"/>
    <property type="evidence" value="ECO:0007669"/>
    <property type="project" value="UniProtKB-SubCell"/>
</dbReference>
<dbReference type="Gene3D" id="3.40.50.200">
    <property type="entry name" value="Peptidase S8/S53 domain"/>
    <property type="match status" value="1"/>
</dbReference>
<dbReference type="Pfam" id="PF09286">
    <property type="entry name" value="Pro-kuma_activ"/>
    <property type="match status" value="1"/>
</dbReference>
<evidence type="ECO:0000256" key="8">
    <source>
        <dbReference type="ARBA" id="ARBA00022825"/>
    </source>
</evidence>
<dbReference type="EMBL" id="JACAZI010000004">
    <property type="protein sequence ID" value="KAF7362573.1"/>
    <property type="molecule type" value="Genomic_DNA"/>
</dbReference>
<dbReference type="EC" id="3.4.14.10" evidence="4"/>
<keyword evidence="15" id="KW-1185">Reference proteome</keyword>
<evidence type="ECO:0000256" key="1">
    <source>
        <dbReference type="ARBA" id="ARBA00001910"/>
    </source>
</evidence>
<evidence type="ECO:0000256" key="5">
    <source>
        <dbReference type="ARBA" id="ARBA00022670"/>
    </source>
</evidence>
<dbReference type="PANTHER" id="PTHR14218">
    <property type="entry name" value="PROTEASE S8 TRIPEPTIDYL PEPTIDASE I CLN2"/>
    <property type="match status" value="1"/>
</dbReference>
<gene>
    <name evidence="14" type="ORF">MVEN_00605800</name>
</gene>
<dbReference type="SMART" id="SM00944">
    <property type="entry name" value="Pro-kuma_activ"/>
    <property type="match status" value="1"/>
</dbReference>
<comment type="cofactor">
    <cofactor evidence="11">
        <name>Ca(2+)</name>
        <dbReference type="ChEBI" id="CHEBI:29108"/>
    </cofactor>
    <text evidence="11">Binds 1 Ca(2+) ion per subunit.</text>
</comment>
<dbReference type="PROSITE" id="PS51695">
    <property type="entry name" value="SEDOLISIN"/>
    <property type="match status" value="1"/>
</dbReference>
<keyword evidence="9 11" id="KW-0106">Calcium</keyword>
<dbReference type="GO" id="GO:0006508">
    <property type="term" value="P:proteolysis"/>
    <property type="evidence" value="ECO:0007669"/>
    <property type="project" value="UniProtKB-KW"/>
</dbReference>
<feature type="binding site" evidence="11">
    <location>
        <position position="538"/>
    </location>
    <ligand>
        <name>Ca(2+)</name>
        <dbReference type="ChEBI" id="CHEBI:29108"/>
    </ligand>
</feature>
<keyword evidence="12" id="KW-0732">Signal</keyword>
<dbReference type="InterPro" id="IPR023828">
    <property type="entry name" value="Peptidase_S8_Ser-AS"/>
</dbReference>
<evidence type="ECO:0000256" key="2">
    <source>
        <dbReference type="ARBA" id="ARBA00002451"/>
    </source>
</evidence>
<comment type="caution">
    <text evidence="14">The sequence shown here is derived from an EMBL/GenBank/DDBJ whole genome shotgun (WGS) entry which is preliminary data.</text>
</comment>
<evidence type="ECO:0000256" key="9">
    <source>
        <dbReference type="ARBA" id="ARBA00022837"/>
    </source>
</evidence>
<sequence length="581" mass="60637">MMTLRKFLAVLSISAVSAGTMVLHESRATAPAGFVSQGAAPAEDMLTLRVALASNNIAGLEEKLMSVSTPGSSDFRQWLSMEEVKAFVQPSPETVAVFDAFASANGLKPTVISPNGDWVTITLPVSQANDLFAARFELFSHPSLTEKIMRTLSVSLPSELVGHVDVIHPTTEFTDPNPRLAPLTSFSLDKRAPPASCNSSVASGVVTPACLQDLYGIPTTPATESSNTLLVTGYTGQFAQSADLSDFLKLLRTDIPSTTTFKLLTTDGGTNPQSAADAGVEADLDIECARFVSLFQFMVHELHVYQVYHRYFSLLPLVGGNNFATALLDTTTFLDGVANPPSVMTTSYGSTESSFGSTMATKVCNGYMALGSRGISVVFASGDGGVRGNHDTTSVCNNNVFMPVFPAACPFVTSVGSTQGFAPEKAINFTGGGFSNVFTAPSYQSAAVASFLKTVPSNFRGTFNKAGRGYPDVSLQGWNFEIVSGGVAGLVGGTSASSPTFAGIIALINDRLVAAGKPVLGFLNPFLYSTAAGAFTDITIGHNSGFVCPASSVAFDAAVGWDALTGLGTPIFPDLLAAALA</sequence>
<evidence type="ECO:0000256" key="4">
    <source>
        <dbReference type="ARBA" id="ARBA00012462"/>
    </source>
</evidence>
<dbReference type="InterPro" id="IPR030400">
    <property type="entry name" value="Sedolisin_dom"/>
</dbReference>
<dbReference type="InterPro" id="IPR036852">
    <property type="entry name" value="Peptidase_S8/S53_dom_sf"/>
</dbReference>
<dbReference type="CDD" id="cd11377">
    <property type="entry name" value="Pro-peptidase_S53"/>
    <property type="match status" value="1"/>
</dbReference>
<keyword evidence="6 11" id="KW-0479">Metal-binding</keyword>
<comment type="catalytic activity">
    <reaction evidence="1">
        <text>Release of an N-terminal tripeptide from a polypeptide.</text>
        <dbReference type="EC" id="3.4.14.10"/>
    </reaction>
</comment>
<dbReference type="PANTHER" id="PTHR14218:SF15">
    <property type="entry name" value="TRIPEPTIDYL-PEPTIDASE 1"/>
    <property type="match status" value="1"/>
</dbReference>
<evidence type="ECO:0000256" key="6">
    <source>
        <dbReference type="ARBA" id="ARBA00022723"/>
    </source>
</evidence>
<feature type="binding site" evidence="11">
    <location>
        <position position="560"/>
    </location>
    <ligand>
        <name>Ca(2+)</name>
        <dbReference type="ChEBI" id="CHEBI:29108"/>
    </ligand>
</feature>
<dbReference type="GO" id="GO:0046872">
    <property type="term" value="F:metal ion binding"/>
    <property type="evidence" value="ECO:0007669"/>
    <property type="project" value="UniProtKB-UniRule"/>
</dbReference>
<dbReference type="Proteomes" id="UP000620124">
    <property type="component" value="Unassembled WGS sequence"/>
</dbReference>
<name>A0A8H6YMB2_9AGAR</name>
<keyword evidence="5 11" id="KW-0645">Protease</keyword>
<feature type="domain" description="Peptidase S53" evidence="13">
    <location>
        <begin position="205"/>
        <end position="581"/>
    </location>
</feature>
<dbReference type="OrthoDB" id="409122at2759"/>
<evidence type="ECO:0000313" key="15">
    <source>
        <dbReference type="Proteomes" id="UP000620124"/>
    </source>
</evidence>